<dbReference type="EMBL" id="AWEY01000004">
    <property type="protein sequence ID" value="ERK40459.1"/>
    <property type="molecule type" value="Genomic_DNA"/>
</dbReference>
<comment type="caution">
    <text evidence="2">The sequence shown here is derived from an EMBL/GenBank/DDBJ whole genome shotgun (WGS) entry which is preliminary data.</text>
</comment>
<evidence type="ECO:0000313" key="2">
    <source>
        <dbReference type="EMBL" id="ERK40459.1"/>
    </source>
</evidence>
<evidence type="ECO:0000313" key="3">
    <source>
        <dbReference type="Proteomes" id="UP000016648"/>
    </source>
</evidence>
<dbReference type="Proteomes" id="UP000016648">
    <property type="component" value="Unassembled WGS sequence"/>
</dbReference>
<dbReference type="PROSITE" id="PS50206">
    <property type="entry name" value="RHODANESE_3"/>
    <property type="match status" value="1"/>
</dbReference>
<dbReference type="InterPro" id="IPR001763">
    <property type="entry name" value="Rhodanese-like_dom"/>
</dbReference>
<dbReference type="Pfam" id="PF00581">
    <property type="entry name" value="Rhodanese"/>
    <property type="match status" value="1"/>
</dbReference>
<dbReference type="AlphaFoldDB" id="U2P9W2"/>
<protein>
    <submittedName>
        <fullName evidence="2">Rhodanese-like protein</fullName>
    </submittedName>
</protein>
<evidence type="ECO:0000259" key="1">
    <source>
        <dbReference type="PROSITE" id="PS50206"/>
    </source>
</evidence>
<dbReference type="InterPro" id="IPR036873">
    <property type="entry name" value="Rhodanese-like_dom_sf"/>
</dbReference>
<dbReference type="SMART" id="SM00450">
    <property type="entry name" value="RHOD"/>
    <property type="match status" value="1"/>
</dbReference>
<dbReference type="PROSITE" id="PS51257">
    <property type="entry name" value="PROKAR_LIPOPROTEIN"/>
    <property type="match status" value="1"/>
</dbReference>
<dbReference type="PANTHER" id="PTHR43031">
    <property type="entry name" value="FAD-DEPENDENT OXIDOREDUCTASE"/>
    <property type="match status" value="1"/>
</dbReference>
<reference evidence="2 3" key="1">
    <citation type="submission" date="2013-08" db="EMBL/GenBank/DDBJ databases">
        <authorList>
            <person name="Durkin A.S."/>
            <person name="Haft D.R."/>
            <person name="McCorrison J."/>
            <person name="Torralba M."/>
            <person name="Gillis M."/>
            <person name="Haft D.H."/>
            <person name="Methe B."/>
            <person name="Sutton G."/>
            <person name="Nelson K.E."/>
        </authorList>
    </citation>
    <scope>NUCLEOTIDE SEQUENCE [LARGE SCALE GENOMIC DNA]</scope>
    <source>
        <strain evidence="2 3">F0067</strain>
    </source>
</reference>
<organism evidence="2 3">
    <name type="scientific">Segatella baroniae F0067</name>
    <dbReference type="NCBI Taxonomy" id="1115809"/>
    <lineage>
        <taxon>Bacteria</taxon>
        <taxon>Pseudomonadati</taxon>
        <taxon>Bacteroidota</taxon>
        <taxon>Bacteroidia</taxon>
        <taxon>Bacteroidales</taxon>
        <taxon>Prevotellaceae</taxon>
        <taxon>Segatella</taxon>
    </lineage>
</organism>
<feature type="domain" description="Rhodanese" evidence="1">
    <location>
        <begin position="36"/>
        <end position="126"/>
    </location>
</feature>
<gene>
    <name evidence="2" type="ORF">HMPREF9135_1312</name>
</gene>
<dbReference type="RefSeq" id="WP_021588496.1">
    <property type="nucleotide sequence ID" value="NZ_AWEY01000004.1"/>
</dbReference>
<dbReference type="CDD" id="cd00158">
    <property type="entry name" value="RHOD"/>
    <property type="match status" value="1"/>
</dbReference>
<proteinExistence type="predicted"/>
<dbReference type="Gene3D" id="3.40.250.10">
    <property type="entry name" value="Rhodanese-like domain"/>
    <property type="match status" value="1"/>
</dbReference>
<keyword evidence="3" id="KW-1185">Reference proteome</keyword>
<name>U2P9W2_9BACT</name>
<dbReference type="PATRIC" id="fig|1115809.3.peg.93"/>
<dbReference type="InterPro" id="IPR050229">
    <property type="entry name" value="GlpE_sulfurtransferase"/>
</dbReference>
<sequence length="126" mass="13874">MKKNIIALIGAMASLCGCGNPNIKTVDADQFESLLLRHKIQPVDVRTPEEFANGFIPSAVNIDVKQDGFSEKAEQILSKDKPVGVYCRSGKRSLVGANMLVKSQFKVVNLKGGIIEWMEKGKRIQK</sequence>
<dbReference type="PANTHER" id="PTHR43031:SF1">
    <property type="entry name" value="PYRIDINE NUCLEOTIDE-DISULPHIDE OXIDOREDUCTASE"/>
    <property type="match status" value="1"/>
</dbReference>
<dbReference type="SUPFAM" id="SSF52821">
    <property type="entry name" value="Rhodanese/Cell cycle control phosphatase"/>
    <property type="match status" value="1"/>
</dbReference>
<accession>U2P9W2</accession>